<evidence type="ECO:0000313" key="2">
    <source>
        <dbReference type="EMBL" id="QBY46407.1"/>
    </source>
</evidence>
<keyword evidence="2" id="KW-0614">Plasmid</keyword>
<organism evidence="2 4">
    <name type="scientific">Arsenophonus nasoniae</name>
    <name type="common">son-killer infecting Nasonia vitripennis</name>
    <dbReference type="NCBI Taxonomy" id="638"/>
    <lineage>
        <taxon>Bacteria</taxon>
        <taxon>Pseudomonadati</taxon>
        <taxon>Pseudomonadota</taxon>
        <taxon>Gammaproteobacteria</taxon>
        <taxon>Enterobacterales</taxon>
        <taxon>Morganellaceae</taxon>
        <taxon>Arsenophonus</taxon>
    </lineage>
</organism>
<name>A0A4P7L139_9GAMM</name>
<accession>A0A4P7L139</accession>
<dbReference type="EMBL" id="CP038619">
    <property type="protein sequence ID" value="QBY46407.1"/>
    <property type="molecule type" value="Genomic_DNA"/>
</dbReference>
<geneLocation type="plasmid" evidence="4">
    <name>parsfin7</name>
</geneLocation>
<evidence type="ECO:0000256" key="1">
    <source>
        <dbReference type="SAM" id="Phobius"/>
    </source>
</evidence>
<dbReference type="KEGG" id="ans:ArsFIN_51050"/>
<sequence length="123" mass="14156">MHGLIFHFFFVALNSVFSYLSTGSIWLTLLLFLIFGVIPACRLGECDLMQRVGCFFIASICICILFNATKIYFYVKENNCLWNYGVLGESTTILCNNDTYTFKELAEKIKAEPFYPFLLKSKK</sequence>
<dbReference type="EMBL" id="CP038619">
    <property type="protein sequence ID" value="QBY46494.1"/>
    <property type="molecule type" value="Genomic_DNA"/>
</dbReference>
<geneLocation type="plasmid" evidence="2">
    <name>pArsFIN7</name>
</geneLocation>
<keyword evidence="1" id="KW-0812">Transmembrane</keyword>
<reference evidence="2 4" key="1">
    <citation type="submission" date="2019-03" db="EMBL/GenBank/DDBJ databases">
        <title>Long-read sequencing reveals hyperdense prophage content in a complex bacterial symbiont genome.</title>
        <authorList>
            <person name="Frost C.L."/>
            <person name="Siozios S."/>
            <person name="Nadal-Jimenez P."/>
            <person name="Brockhurst M.A."/>
            <person name="King K.C."/>
            <person name="Darby A.C."/>
            <person name="Hurst G.D.D."/>
        </authorList>
    </citation>
    <scope>NUCLEOTIDE SEQUENCE [LARGE SCALE GENOMIC DNA]</scope>
    <source>
        <strain evidence="2 4">FIN</strain>
        <plasmid evidence="4">parsfin7</plasmid>
        <plasmid evidence="2">pArsFIN7</plasmid>
    </source>
</reference>
<protein>
    <submittedName>
        <fullName evidence="2">Uncharacterized protein</fullName>
    </submittedName>
</protein>
<evidence type="ECO:0000313" key="4">
    <source>
        <dbReference type="Proteomes" id="UP000295134"/>
    </source>
</evidence>
<evidence type="ECO:0000313" key="3">
    <source>
        <dbReference type="EMBL" id="QBY46494.1"/>
    </source>
</evidence>
<keyword evidence="1" id="KW-1133">Transmembrane helix</keyword>
<feature type="transmembrane region" description="Helical" evidence="1">
    <location>
        <begin position="16"/>
        <end position="40"/>
    </location>
</feature>
<dbReference type="Proteomes" id="UP000295134">
    <property type="component" value="Plasmid pArsFIN7"/>
</dbReference>
<feature type="transmembrane region" description="Helical" evidence="1">
    <location>
        <begin position="52"/>
        <end position="75"/>
    </location>
</feature>
<gene>
    <name evidence="2" type="ORF">ArsFIN_50180</name>
    <name evidence="3" type="ORF">ArsFIN_51050</name>
</gene>
<proteinExistence type="predicted"/>
<keyword evidence="1" id="KW-0472">Membrane</keyword>
<dbReference type="KEGG" id="ans:ArsFIN_50180"/>
<dbReference type="AlphaFoldDB" id="A0A4P7L139"/>